<dbReference type="InterPro" id="IPR038488">
    <property type="entry name" value="Integrase_DNA-bd_sf"/>
</dbReference>
<keyword evidence="3 5" id="KW-0238">DNA-binding</keyword>
<dbReference type="PROSITE" id="PS51900">
    <property type="entry name" value="CB"/>
    <property type="match status" value="1"/>
</dbReference>
<evidence type="ECO:0000256" key="2">
    <source>
        <dbReference type="ARBA" id="ARBA00022908"/>
    </source>
</evidence>
<dbReference type="RefSeq" id="WP_224325396.1">
    <property type="nucleotide sequence ID" value="NZ_JACGBB010000011.1"/>
</dbReference>
<dbReference type="Pfam" id="PF00589">
    <property type="entry name" value="Phage_integrase"/>
    <property type="match status" value="1"/>
</dbReference>
<evidence type="ECO:0000259" key="7">
    <source>
        <dbReference type="PROSITE" id="PS51900"/>
    </source>
</evidence>
<dbReference type="PROSITE" id="PS51898">
    <property type="entry name" value="TYR_RECOMBINASE"/>
    <property type="match status" value="1"/>
</dbReference>
<feature type="domain" description="Core-binding (CB)" evidence="7">
    <location>
        <begin position="84"/>
        <end position="160"/>
    </location>
</feature>
<dbReference type="InterPro" id="IPR010998">
    <property type="entry name" value="Integrase_recombinase_N"/>
</dbReference>
<proteinExistence type="inferred from homology"/>
<dbReference type="EMBL" id="JACGBB010000011">
    <property type="protein sequence ID" value="MBZ7987618.1"/>
    <property type="molecule type" value="Genomic_DNA"/>
</dbReference>
<dbReference type="InterPro" id="IPR013762">
    <property type="entry name" value="Integrase-like_cat_sf"/>
</dbReference>
<protein>
    <submittedName>
        <fullName evidence="8">Tyrosine-type recombinase/integrase</fullName>
    </submittedName>
</protein>
<evidence type="ECO:0000313" key="8">
    <source>
        <dbReference type="EMBL" id="MBZ7987618.1"/>
    </source>
</evidence>
<dbReference type="PANTHER" id="PTHR30629">
    <property type="entry name" value="PROPHAGE INTEGRASE"/>
    <property type="match status" value="1"/>
</dbReference>
<evidence type="ECO:0000256" key="5">
    <source>
        <dbReference type="PROSITE-ProRule" id="PRU01248"/>
    </source>
</evidence>
<dbReference type="Gene3D" id="1.10.443.10">
    <property type="entry name" value="Intergrase catalytic core"/>
    <property type="match status" value="1"/>
</dbReference>
<name>A0ABS7WS79_9BACT</name>
<evidence type="ECO:0000256" key="1">
    <source>
        <dbReference type="ARBA" id="ARBA00008857"/>
    </source>
</evidence>
<dbReference type="Gene3D" id="3.30.160.390">
    <property type="entry name" value="Integrase, DNA-binding domain"/>
    <property type="match status" value="1"/>
</dbReference>
<sequence>MTNKQIQALKPKSKRYKVSVYNNIYIYVGTNGNKTFYYRYNDNGKDKIKKLNNFNISYGIEQAINDYTKLAENISRGFTKTINKSLNDLFDEFLASKEKAVTDKTYKRYISTFRIFESLKNNNLSDLKALQIVECLKSCDKKEASYRAFTLINQLYEFAICNGDEVINPLAKVKPSVLLGKKDTKNYATLTNDDDLTRLFTIIRTANTNILYKYALILQSLTALRTQNIRAMRWEWINFNDGFLSIPSEQMKTKKPFYLPLNSQALKILNFMKATLKADEIFIFPSRTNKKEPYISDNTLRIILRRGGITKDEFTPHGFRAMFSTIANDNNYSSEIIELCLAHTVGGVKGVYDRSHRLSAKRELMQWWGDYLEKYIKDFL</sequence>
<reference evidence="8 9" key="1">
    <citation type="submission" date="2020-07" db="EMBL/GenBank/DDBJ databases">
        <title>Transfer of Campylobacter canadensis to the novel genus Avispirillum gen. nov., that also includes two novel species recovered from migratory waterfowl: Avispirillum anseris sp. nov. and Avispirillum brantae sp. nov.</title>
        <authorList>
            <person name="Miller W.G."/>
            <person name="Chapman M.H."/>
            <person name="Yee E."/>
            <person name="Inglis G.D."/>
        </authorList>
    </citation>
    <scope>NUCLEOTIDE SEQUENCE [LARGE SCALE GENOMIC DNA]</scope>
    <source>
        <strain evidence="8 9">L283</strain>
    </source>
</reference>
<dbReference type="InterPro" id="IPR002104">
    <property type="entry name" value="Integrase_catalytic"/>
</dbReference>
<dbReference type="InterPro" id="IPR011010">
    <property type="entry name" value="DNA_brk_join_enz"/>
</dbReference>
<evidence type="ECO:0000256" key="4">
    <source>
        <dbReference type="ARBA" id="ARBA00023172"/>
    </source>
</evidence>
<evidence type="ECO:0000259" key="6">
    <source>
        <dbReference type="PROSITE" id="PS51898"/>
    </source>
</evidence>
<dbReference type="Proteomes" id="UP000786183">
    <property type="component" value="Unassembled WGS sequence"/>
</dbReference>
<accession>A0ABS7WS79</accession>
<dbReference type="InterPro" id="IPR044068">
    <property type="entry name" value="CB"/>
</dbReference>
<keyword evidence="9" id="KW-1185">Reference proteome</keyword>
<evidence type="ECO:0000256" key="3">
    <source>
        <dbReference type="ARBA" id="ARBA00023125"/>
    </source>
</evidence>
<keyword evidence="2" id="KW-0229">DNA integration</keyword>
<feature type="domain" description="Tyr recombinase" evidence="6">
    <location>
        <begin position="185"/>
        <end position="366"/>
    </location>
</feature>
<dbReference type="Gene3D" id="1.10.150.130">
    <property type="match status" value="1"/>
</dbReference>
<dbReference type="CDD" id="cd00801">
    <property type="entry name" value="INT_P4_C"/>
    <property type="match status" value="1"/>
</dbReference>
<keyword evidence="4" id="KW-0233">DNA recombination</keyword>
<dbReference type="InterPro" id="IPR050808">
    <property type="entry name" value="Phage_Integrase"/>
</dbReference>
<gene>
    <name evidence="8" type="ORF">AVCANL283_05830</name>
</gene>
<organism evidence="8 9">
    <name type="scientific">Campylobacter canadensis</name>
    <dbReference type="NCBI Taxonomy" id="449520"/>
    <lineage>
        <taxon>Bacteria</taxon>
        <taxon>Pseudomonadati</taxon>
        <taxon>Campylobacterota</taxon>
        <taxon>Epsilonproteobacteria</taxon>
        <taxon>Campylobacterales</taxon>
        <taxon>Campylobacteraceae</taxon>
        <taxon>Campylobacter</taxon>
    </lineage>
</organism>
<dbReference type="PANTHER" id="PTHR30629:SF2">
    <property type="entry name" value="PROPHAGE INTEGRASE INTS-RELATED"/>
    <property type="match status" value="1"/>
</dbReference>
<comment type="caution">
    <text evidence="8">The sequence shown here is derived from an EMBL/GenBank/DDBJ whole genome shotgun (WGS) entry which is preliminary data.</text>
</comment>
<evidence type="ECO:0000313" key="9">
    <source>
        <dbReference type="Proteomes" id="UP000786183"/>
    </source>
</evidence>
<comment type="similarity">
    <text evidence="1">Belongs to the 'phage' integrase family.</text>
</comment>
<dbReference type="SUPFAM" id="SSF56349">
    <property type="entry name" value="DNA breaking-rejoining enzymes"/>
    <property type="match status" value="1"/>
</dbReference>